<dbReference type="GO" id="GO:0003777">
    <property type="term" value="F:microtubule motor activity"/>
    <property type="evidence" value="ECO:0007669"/>
    <property type="project" value="InterPro"/>
</dbReference>
<comment type="caution">
    <text evidence="1">Lacks conserved residue(s) required for the propagation of feature annotation.</text>
</comment>
<keyword evidence="5" id="KW-1185">Reference proteome</keyword>
<evidence type="ECO:0000313" key="4">
    <source>
        <dbReference type="EMBL" id="KAH3772056.1"/>
    </source>
</evidence>
<feature type="compositionally biased region" description="Polar residues" evidence="2">
    <location>
        <begin position="76"/>
        <end position="117"/>
    </location>
</feature>
<dbReference type="EMBL" id="JAIWYP010000009">
    <property type="protein sequence ID" value="KAH3772056.1"/>
    <property type="molecule type" value="Genomic_DNA"/>
</dbReference>
<evidence type="ECO:0000313" key="5">
    <source>
        <dbReference type="Proteomes" id="UP000828390"/>
    </source>
</evidence>
<comment type="caution">
    <text evidence="4">The sequence shown here is derived from an EMBL/GenBank/DDBJ whole genome shotgun (WGS) entry which is preliminary data.</text>
</comment>
<feature type="domain" description="Kinesin motor" evidence="3">
    <location>
        <begin position="1"/>
        <end position="28"/>
    </location>
</feature>
<name>A0A9D4IE59_DREPO</name>
<evidence type="ECO:0000256" key="1">
    <source>
        <dbReference type="PROSITE-ProRule" id="PRU00283"/>
    </source>
</evidence>
<evidence type="ECO:0000259" key="3">
    <source>
        <dbReference type="PROSITE" id="PS50067"/>
    </source>
</evidence>
<sequence>MITQVSPVRKNEAETICSLNFAQRVRNVELGAATKRVENGDGTEGSTEDQNDANCSTPQKVPLVGKPNTPKVGKDSTPSSKSVKTNVSTPTSSVMNVKASTPSSSSKMTPVQQMRKK</sequence>
<dbReference type="GO" id="GO:0007018">
    <property type="term" value="P:microtubule-based movement"/>
    <property type="evidence" value="ECO:0007669"/>
    <property type="project" value="InterPro"/>
</dbReference>
<dbReference type="AlphaFoldDB" id="A0A9D4IE59"/>
<dbReference type="Gene3D" id="1.20.58.1980">
    <property type="match status" value="1"/>
</dbReference>
<reference evidence="4" key="2">
    <citation type="submission" date="2020-11" db="EMBL/GenBank/DDBJ databases">
        <authorList>
            <person name="McCartney M.A."/>
            <person name="Auch B."/>
            <person name="Kono T."/>
            <person name="Mallez S."/>
            <person name="Becker A."/>
            <person name="Gohl D.M."/>
            <person name="Silverstein K.A.T."/>
            <person name="Koren S."/>
            <person name="Bechman K.B."/>
            <person name="Herman A."/>
            <person name="Abrahante J.E."/>
            <person name="Garbe J."/>
        </authorList>
    </citation>
    <scope>NUCLEOTIDE SEQUENCE</scope>
    <source>
        <strain evidence="4">Duluth1</strain>
        <tissue evidence="4">Whole animal</tissue>
    </source>
</reference>
<protein>
    <recommendedName>
        <fullName evidence="3">Kinesin motor domain-containing protein</fullName>
    </recommendedName>
</protein>
<dbReference type="GO" id="GO:0005524">
    <property type="term" value="F:ATP binding"/>
    <property type="evidence" value="ECO:0007669"/>
    <property type="project" value="InterPro"/>
</dbReference>
<comment type="similarity">
    <text evidence="1">Belongs to the TRAFAC class myosin-kinesin ATPase superfamily. Kinesin family.</text>
</comment>
<dbReference type="InterPro" id="IPR001752">
    <property type="entry name" value="Kinesin_motor_dom"/>
</dbReference>
<evidence type="ECO:0000256" key="2">
    <source>
        <dbReference type="SAM" id="MobiDB-lite"/>
    </source>
</evidence>
<dbReference type="PROSITE" id="PS50067">
    <property type="entry name" value="KINESIN_MOTOR_2"/>
    <property type="match status" value="1"/>
</dbReference>
<dbReference type="GO" id="GO:0008017">
    <property type="term" value="F:microtubule binding"/>
    <property type="evidence" value="ECO:0007669"/>
    <property type="project" value="InterPro"/>
</dbReference>
<proteinExistence type="inferred from homology"/>
<feature type="region of interest" description="Disordered" evidence="2">
    <location>
        <begin position="31"/>
        <end position="117"/>
    </location>
</feature>
<accession>A0A9D4IE59</accession>
<gene>
    <name evidence="4" type="ORF">DPMN_173388</name>
</gene>
<organism evidence="4 5">
    <name type="scientific">Dreissena polymorpha</name>
    <name type="common">Zebra mussel</name>
    <name type="synonym">Mytilus polymorpha</name>
    <dbReference type="NCBI Taxonomy" id="45954"/>
    <lineage>
        <taxon>Eukaryota</taxon>
        <taxon>Metazoa</taxon>
        <taxon>Spiralia</taxon>
        <taxon>Lophotrochozoa</taxon>
        <taxon>Mollusca</taxon>
        <taxon>Bivalvia</taxon>
        <taxon>Autobranchia</taxon>
        <taxon>Heteroconchia</taxon>
        <taxon>Euheterodonta</taxon>
        <taxon>Imparidentia</taxon>
        <taxon>Neoheterodontei</taxon>
        <taxon>Myida</taxon>
        <taxon>Dreissenoidea</taxon>
        <taxon>Dreissenidae</taxon>
        <taxon>Dreissena</taxon>
    </lineage>
</organism>
<dbReference type="Proteomes" id="UP000828390">
    <property type="component" value="Unassembled WGS sequence"/>
</dbReference>
<reference evidence="4" key="1">
    <citation type="journal article" date="2019" name="bioRxiv">
        <title>The Genome of the Zebra Mussel, Dreissena polymorpha: A Resource for Invasive Species Research.</title>
        <authorList>
            <person name="McCartney M.A."/>
            <person name="Auch B."/>
            <person name="Kono T."/>
            <person name="Mallez S."/>
            <person name="Zhang Y."/>
            <person name="Obille A."/>
            <person name="Becker A."/>
            <person name="Abrahante J.E."/>
            <person name="Garbe J."/>
            <person name="Badalamenti J.P."/>
            <person name="Herman A."/>
            <person name="Mangelson H."/>
            <person name="Liachko I."/>
            <person name="Sullivan S."/>
            <person name="Sone E.D."/>
            <person name="Koren S."/>
            <person name="Silverstein K.A.T."/>
            <person name="Beckman K.B."/>
            <person name="Gohl D.M."/>
        </authorList>
    </citation>
    <scope>NUCLEOTIDE SEQUENCE</scope>
    <source>
        <strain evidence="4">Duluth1</strain>
        <tissue evidence="4">Whole animal</tissue>
    </source>
</reference>